<dbReference type="PROSITE" id="PS50893">
    <property type="entry name" value="ABC_TRANSPORTER_2"/>
    <property type="match status" value="2"/>
</dbReference>
<feature type="domain" description="ABC transporter" evidence="14">
    <location>
        <begin position="313"/>
        <end position="531"/>
    </location>
</feature>
<evidence type="ECO:0000256" key="12">
    <source>
        <dbReference type="SAM" id="Coils"/>
    </source>
</evidence>
<keyword evidence="9" id="KW-0810">Translation regulation</keyword>
<dbReference type="GO" id="GO:0000049">
    <property type="term" value="F:tRNA binding"/>
    <property type="evidence" value="ECO:0007669"/>
    <property type="project" value="UniProtKB-KW"/>
</dbReference>
<keyword evidence="12" id="KW-0175">Coiled coil</keyword>
<dbReference type="PROSITE" id="PS00211">
    <property type="entry name" value="ABC_TRANSPORTER_1"/>
    <property type="match status" value="1"/>
</dbReference>
<reference evidence="15" key="2">
    <citation type="submission" date="2012-02" db="EMBL/GenBank/DDBJ databases">
        <authorList>
            <person name="Genoscope - CEA"/>
        </authorList>
    </citation>
    <scope>NUCLEOTIDE SEQUENCE</scope>
</reference>
<evidence type="ECO:0000313" key="15">
    <source>
        <dbReference type="EMBL" id="CCG00050.1"/>
    </source>
</evidence>
<feature type="compositionally biased region" description="Polar residues" evidence="13">
    <location>
        <begin position="530"/>
        <end position="550"/>
    </location>
</feature>
<evidence type="ECO:0000256" key="5">
    <source>
        <dbReference type="ARBA" id="ARBA00022737"/>
    </source>
</evidence>
<evidence type="ECO:0000256" key="4">
    <source>
        <dbReference type="ARBA" id="ARBA00022730"/>
    </source>
</evidence>
<evidence type="ECO:0000256" key="2">
    <source>
        <dbReference type="ARBA" id="ARBA00022490"/>
    </source>
</evidence>
<keyword evidence="7" id="KW-0378">Hydrolase</keyword>
<dbReference type="InterPro" id="IPR032781">
    <property type="entry name" value="ABC_tran_Xtn"/>
</dbReference>
<dbReference type="InterPro" id="IPR003593">
    <property type="entry name" value="AAA+_ATPase"/>
</dbReference>
<dbReference type="Gene3D" id="3.40.50.300">
    <property type="entry name" value="P-loop containing nucleotide triphosphate hydrolases"/>
    <property type="match status" value="2"/>
</dbReference>
<dbReference type="GO" id="GO:0006417">
    <property type="term" value="P:regulation of translation"/>
    <property type="evidence" value="ECO:0007669"/>
    <property type="project" value="UniProtKB-KW"/>
</dbReference>
<evidence type="ECO:0000256" key="6">
    <source>
        <dbReference type="ARBA" id="ARBA00022741"/>
    </source>
</evidence>
<feature type="region of interest" description="Disordered" evidence="13">
    <location>
        <begin position="527"/>
        <end position="555"/>
    </location>
</feature>
<keyword evidence="3" id="KW-0820">tRNA-binding</keyword>
<proteinExistence type="inferred from homology"/>
<dbReference type="SUPFAM" id="SSF52540">
    <property type="entry name" value="P-loop containing nucleoside triphosphate hydrolases"/>
    <property type="match status" value="2"/>
</dbReference>
<dbReference type="FunFam" id="3.40.50.300:FF:000011">
    <property type="entry name" value="Putative ABC transporter ATP-binding component"/>
    <property type="match status" value="1"/>
</dbReference>
<dbReference type="GO" id="GO:0019843">
    <property type="term" value="F:rRNA binding"/>
    <property type="evidence" value="ECO:0007669"/>
    <property type="project" value="UniProtKB-KW"/>
</dbReference>
<sequence length="623" mass="71534">MQYLQVENVSKRYGEKLLFENISFIINKGEKVALVAANGTGKSSLIRAIVSIESADSGRIHFAKDLKVEYLMQEPVIDSQLSILENVLFAENPASQAIIQYEKALLLPEATEKMNNALAAMDASQAWDYETRVKQMLYKLDIQDYHQNAAHLSGGEKKRVALAKVLVNEPDFLILDEPTNHLDLEMIEWLEEWLINSKMTLFLITHDRYFLERVCSKIIEIENGLLHNYSGNYTNYLEKKEARQQNEAANVAKAKNLMRTEIEWMRRMPKARGTKSKARIDSFYELKTQASKRLEQDEIALQINPERLGSKILELHKVCKSYGKKVLFKNVEYKFKRFDKVGIIGSNGSGKSTLLKTLTGQIEPDQGKVVIGETIKFGVYSQDGMQLKEGMKVIDVVREFGEYIPLKGGSKITASQLLERFLFPGYMHYVHVDRLSGGEKRRLYLLTVLIQNPNFLILDEPTNDLDLMTLNVLEDFLSDFSGCLIIVSHDRYFMDKLVDHVFVFGKDGELADFPGSYSHYREREELKASQKVSDNNKQSILDDSTPSQTKEPVEKLSYEERKTYNRLEKEIEKLEKKKEELHARMAVLINDYEAISKMSKEAQAIGESIDEKSMLWLELSERI</sequence>
<dbReference type="Pfam" id="PF16326">
    <property type="entry name" value="ABC_tran_CTD"/>
    <property type="match status" value="1"/>
</dbReference>
<keyword evidence="8 15" id="KW-0067">ATP-binding</keyword>
<comment type="similarity">
    <text evidence="1">Belongs to the ABC transporter superfamily. ABCF family. Translational throttle EttA subfamily.</text>
</comment>
<reference evidence="15" key="1">
    <citation type="journal article" date="2012" name="Environ. Microbiol.">
        <title>Genomic content of uncultured Bacteroidetes from contrasting oceanic provinces in the North Atlantic Ocean.</title>
        <authorList>
            <person name="Gomez-Pereira P.R."/>
            <person name="Schuler M."/>
            <person name="Fuchs B.M."/>
            <person name="Bennke C."/>
            <person name="Teeling H."/>
            <person name="Waldmann J."/>
            <person name="Richter M."/>
            <person name="Barbe V."/>
            <person name="Bataille E."/>
            <person name="Glockner F.O."/>
            <person name="Amann R."/>
        </authorList>
    </citation>
    <scope>NUCLEOTIDE SEQUENCE</scope>
</reference>
<dbReference type="GO" id="GO:0005524">
    <property type="term" value="F:ATP binding"/>
    <property type="evidence" value="ECO:0007669"/>
    <property type="project" value="UniProtKB-KW"/>
</dbReference>
<dbReference type="GO" id="GO:0003677">
    <property type="term" value="F:DNA binding"/>
    <property type="evidence" value="ECO:0007669"/>
    <property type="project" value="InterPro"/>
</dbReference>
<accession>H6RG89</accession>
<dbReference type="PANTHER" id="PTHR42855:SF1">
    <property type="entry name" value="ABC TRANSPORTER DOMAIN-CONTAINING PROTEIN"/>
    <property type="match status" value="1"/>
</dbReference>
<evidence type="ECO:0000256" key="3">
    <source>
        <dbReference type="ARBA" id="ARBA00022555"/>
    </source>
</evidence>
<dbReference type="FunFam" id="3.40.50.300:FF:000183">
    <property type="entry name" value="ABC transporter ATP-binding protein yjjK"/>
    <property type="match status" value="1"/>
</dbReference>
<keyword evidence="2" id="KW-0963">Cytoplasm</keyword>
<evidence type="ECO:0000256" key="13">
    <source>
        <dbReference type="SAM" id="MobiDB-lite"/>
    </source>
</evidence>
<keyword evidence="4" id="KW-0699">rRNA-binding</keyword>
<feature type="domain" description="ABC transporter" evidence="14">
    <location>
        <begin position="4"/>
        <end position="248"/>
    </location>
</feature>
<gene>
    <name evidence="15" type="ORF">VIS_S3CHB70011</name>
</gene>
<name>H6RG89_9BACT</name>
<keyword evidence="11" id="KW-0648">Protein biosynthesis</keyword>
<evidence type="ECO:0000259" key="14">
    <source>
        <dbReference type="PROSITE" id="PS50893"/>
    </source>
</evidence>
<dbReference type="Gene3D" id="1.10.287.380">
    <property type="entry name" value="Valyl-tRNA synthetase, C-terminal domain"/>
    <property type="match status" value="1"/>
</dbReference>
<dbReference type="Pfam" id="PF00005">
    <property type="entry name" value="ABC_tran"/>
    <property type="match status" value="2"/>
</dbReference>
<evidence type="ECO:0000256" key="8">
    <source>
        <dbReference type="ARBA" id="ARBA00022840"/>
    </source>
</evidence>
<evidence type="ECO:0000256" key="1">
    <source>
        <dbReference type="ARBA" id="ARBA00005868"/>
    </source>
</evidence>
<evidence type="ECO:0000256" key="10">
    <source>
        <dbReference type="ARBA" id="ARBA00022884"/>
    </source>
</evidence>
<evidence type="ECO:0000256" key="9">
    <source>
        <dbReference type="ARBA" id="ARBA00022845"/>
    </source>
</evidence>
<dbReference type="PANTHER" id="PTHR42855">
    <property type="entry name" value="ABC TRANSPORTER ATP-BINDING SUBUNIT"/>
    <property type="match status" value="1"/>
</dbReference>
<organism evidence="15">
    <name type="scientific">uncultured Flavobacteriia bacterium</name>
    <dbReference type="NCBI Taxonomy" id="212695"/>
    <lineage>
        <taxon>Bacteria</taxon>
        <taxon>Pseudomonadati</taxon>
        <taxon>Bacteroidota</taxon>
        <taxon>Flavobacteriia</taxon>
        <taxon>environmental samples</taxon>
    </lineage>
</organism>
<evidence type="ECO:0000256" key="11">
    <source>
        <dbReference type="ARBA" id="ARBA00022917"/>
    </source>
</evidence>
<evidence type="ECO:0000256" key="7">
    <source>
        <dbReference type="ARBA" id="ARBA00022801"/>
    </source>
</evidence>
<protein>
    <submittedName>
        <fullName evidence="15">ABC transporter ATP-binding protein</fullName>
    </submittedName>
</protein>
<dbReference type="GO" id="GO:0016887">
    <property type="term" value="F:ATP hydrolysis activity"/>
    <property type="evidence" value="ECO:0007669"/>
    <property type="project" value="InterPro"/>
</dbReference>
<dbReference type="InterPro" id="IPR027417">
    <property type="entry name" value="P-loop_NTPase"/>
</dbReference>
<dbReference type="InterPro" id="IPR037118">
    <property type="entry name" value="Val-tRNA_synth_C_sf"/>
</dbReference>
<dbReference type="InterPro" id="IPR051309">
    <property type="entry name" value="ABCF_ATPase"/>
</dbReference>
<dbReference type="InterPro" id="IPR032524">
    <property type="entry name" value="ABC_tran_C"/>
</dbReference>
<keyword evidence="5" id="KW-0677">Repeat</keyword>
<dbReference type="AlphaFoldDB" id="H6RG89"/>
<feature type="coiled-coil region" evidence="12">
    <location>
        <begin position="557"/>
        <end position="591"/>
    </location>
</feature>
<dbReference type="EMBL" id="FO117597">
    <property type="protein sequence ID" value="CCG00050.1"/>
    <property type="molecule type" value="Genomic_DNA"/>
</dbReference>
<dbReference type="InterPro" id="IPR017871">
    <property type="entry name" value="ABC_transporter-like_CS"/>
</dbReference>
<dbReference type="InterPro" id="IPR003439">
    <property type="entry name" value="ABC_transporter-like_ATP-bd"/>
</dbReference>
<dbReference type="GO" id="GO:0006412">
    <property type="term" value="P:translation"/>
    <property type="evidence" value="ECO:0007669"/>
    <property type="project" value="UniProtKB-KW"/>
</dbReference>
<dbReference type="SMART" id="SM00382">
    <property type="entry name" value="AAA"/>
    <property type="match status" value="2"/>
</dbReference>
<keyword evidence="6" id="KW-0547">Nucleotide-binding</keyword>
<keyword evidence="10" id="KW-0694">RNA-binding</keyword>
<dbReference type="Pfam" id="PF12848">
    <property type="entry name" value="ABC_tran_Xtn"/>
    <property type="match status" value="1"/>
</dbReference>
<dbReference type="CDD" id="cd03221">
    <property type="entry name" value="ABCF_EF-3"/>
    <property type="match status" value="2"/>
</dbReference>